<dbReference type="AlphaFoldDB" id="A0A1U7N1N5"/>
<gene>
    <name evidence="1" type="ORF">BJP37_13395</name>
</gene>
<dbReference type="EMBL" id="MKZS01000001">
    <property type="protein sequence ID" value="OLT59867.1"/>
    <property type="molecule type" value="Genomic_DNA"/>
</dbReference>
<keyword evidence="2" id="KW-1185">Reference proteome</keyword>
<reference evidence="1 2" key="1">
    <citation type="submission" date="2016-10" db="EMBL/GenBank/DDBJ databases">
        <title>Comparative genomics uncovers the prolific and rare metabolic potential of the cyanobacterial genus Moorea.</title>
        <authorList>
            <person name="Leao T."/>
            <person name="Castelao G."/>
            <person name="Korobeynikov A."/>
            <person name="Monroe E.A."/>
            <person name="Podell S."/>
            <person name="Glukhov E."/>
            <person name="Allen E."/>
            <person name="Gerwick W.H."/>
            <person name="Gerwick L."/>
        </authorList>
    </citation>
    <scope>NUCLEOTIDE SEQUENCE [LARGE SCALE GENOMIC DNA]</scope>
    <source>
        <strain evidence="1 2">PNG5-198</strain>
    </source>
</reference>
<dbReference type="RefSeq" id="WP_075899598.1">
    <property type="nucleotide sequence ID" value="NZ_MKZS01000001.1"/>
</dbReference>
<dbReference type="Proteomes" id="UP000186657">
    <property type="component" value="Unassembled WGS sequence"/>
</dbReference>
<protein>
    <submittedName>
        <fullName evidence="1">Uncharacterized protein</fullName>
    </submittedName>
</protein>
<name>A0A1U7N1N5_9CYAN</name>
<organism evidence="1 2">
    <name type="scientific">Moorena bouillonii PNG</name>
    <dbReference type="NCBI Taxonomy" id="568701"/>
    <lineage>
        <taxon>Bacteria</taxon>
        <taxon>Bacillati</taxon>
        <taxon>Cyanobacteriota</taxon>
        <taxon>Cyanophyceae</taxon>
        <taxon>Coleofasciculales</taxon>
        <taxon>Coleofasciculaceae</taxon>
        <taxon>Moorena</taxon>
    </lineage>
</organism>
<evidence type="ECO:0000313" key="2">
    <source>
        <dbReference type="Proteomes" id="UP000186657"/>
    </source>
</evidence>
<comment type="caution">
    <text evidence="1">The sequence shown here is derived from an EMBL/GenBank/DDBJ whole genome shotgun (WGS) entry which is preliminary data.</text>
</comment>
<proteinExistence type="predicted"/>
<accession>A0A1U7N1N5</accession>
<sequence>MTELLEQAISQVRQLPESEQNSIAALILKALEQKQGDFWADFDEIIAESQVSTGIADLSYQHDHYAHGGEKRGVE</sequence>
<evidence type="ECO:0000313" key="1">
    <source>
        <dbReference type="EMBL" id="OLT59867.1"/>
    </source>
</evidence>